<dbReference type="GeneID" id="71986891"/>
<dbReference type="PANTHER" id="PTHR42085:SF2">
    <property type="entry name" value="F-BOX DOMAIN-CONTAINING PROTEIN"/>
    <property type="match status" value="1"/>
</dbReference>
<reference evidence="1" key="1">
    <citation type="submission" date="2021-12" db="EMBL/GenBank/DDBJ databases">
        <authorList>
            <person name="Zaccaron A."/>
            <person name="Stergiopoulos I."/>
        </authorList>
    </citation>
    <scope>NUCLEOTIDE SEQUENCE</scope>
    <source>
        <strain evidence="1">Race5_Kim</strain>
    </source>
</reference>
<dbReference type="AlphaFoldDB" id="A0A9Q8P9L6"/>
<dbReference type="RefSeq" id="XP_047762786.1">
    <property type="nucleotide sequence ID" value="XM_047906161.1"/>
</dbReference>
<evidence type="ECO:0000313" key="2">
    <source>
        <dbReference type="Proteomes" id="UP000756132"/>
    </source>
</evidence>
<proteinExistence type="predicted"/>
<gene>
    <name evidence="1" type="ORF">CLAFUR5_07013</name>
</gene>
<dbReference type="EMBL" id="CP090168">
    <property type="protein sequence ID" value="UJO18420.1"/>
    <property type="molecule type" value="Genomic_DNA"/>
</dbReference>
<dbReference type="OrthoDB" id="3794033at2759"/>
<dbReference type="InterPro" id="IPR038883">
    <property type="entry name" value="AN11006-like"/>
</dbReference>
<dbReference type="PANTHER" id="PTHR42085">
    <property type="entry name" value="F-BOX DOMAIN-CONTAINING PROTEIN"/>
    <property type="match status" value="1"/>
</dbReference>
<reference evidence="1" key="2">
    <citation type="journal article" date="2022" name="Microb. Genom.">
        <title>A chromosome-scale genome assembly of the tomato pathogen Cladosporium fulvum reveals a compartmentalized genome architecture and the presence of a dispensable chromosome.</title>
        <authorList>
            <person name="Zaccaron A.Z."/>
            <person name="Chen L.H."/>
            <person name="Samaras A."/>
            <person name="Stergiopoulos I."/>
        </authorList>
    </citation>
    <scope>NUCLEOTIDE SEQUENCE</scope>
    <source>
        <strain evidence="1">Race5_Kim</strain>
    </source>
</reference>
<protein>
    <submittedName>
        <fullName evidence="1">Uncharacterized protein</fullName>
    </submittedName>
</protein>
<dbReference type="KEGG" id="ffu:CLAFUR5_07013"/>
<dbReference type="Proteomes" id="UP000756132">
    <property type="component" value="Chromosome 6"/>
</dbReference>
<organism evidence="1 2">
    <name type="scientific">Passalora fulva</name>
    <name type="common">Tomato leaf mold</name>
    <name type="synonym">Cladosporium fulvum</name>
    <dbReference type="NCBI Taxonomy" id="5499"/>
    <lineage>
        <taxon>Eukaryota</taxon>
        <taxon>Fungi</taxon>
        <taxon>Dikarya</taxon>
        <taxon>Ascomycota</taxon>
        <taxon>Pezizomycotina</taxon>
        <taxon>Dothideomycetes</taxon>
        <taxon>Dothideomycetidae</taxon>
        <taxon>Mycosphaerellales</taxon>
        <taxon>Mycosphaerellaceae</taxon>
        <taxon>Fulvia</taxon>
    </lineage>
</organism>
<keyword evidence="2" id="KW-1185">Reference proteome</keyword>
<evidence type="ECO:0000313" key="1">
    <source>
        <dbReference type="EMBL" id="UJO18420.1"/>
    </source>
</evidence>
<accession>A0A9Q8P9L6</accession>
<sequence>MSQPQQCFLLTRLPRELRDRIYIEVLVAIDDINIENLEYDELWSHEEFPEPGLLRASRQLRYEALPVYYAHNIFRAIVFDEDSTPPLRWLSSIGHAGRKALRQLVIQYQISPGTRHQLEQDIEFSLQGSILSALRAILGHHMQRYGRAGCVKFAQNVGRFPDLRLESVRLDTGSPDPEPVFEHKKHHWRVDMERHLDRARTDRALDAALEKTLAEG</sequence>
<name>A0A9Q8P9L6_PASFU</name>